<reference evidence="4" key="1">
    <citation type="submission" date="2021-02" db="EMBL/GenBank/DDBJ databases">
        <authorList>
            <person name="Nieuwenhuis M."/>
            <person name="Van De Peppel L.J.J."/>
        </authorList>
    </citation>
    <scope>NUCLEOTIDE SEQUENCE</scope>
    <source>
        <strain evidence="4">D49</strain>
    </source>
</reference>
<evidence type="ECO:0000313" key="5">
    <source>
        <dbReference type="Proteomes" id="UP000717328"/>
    </source>
</evidence>
<sequence length="205" mass="21542">MSTEVSSLGVALITGANRGIGRGIALRLSKDGYDIGINGRSTAVHSLETLQKEITALGRRACIAIGDVSVPEDVANMVSTVVQNLGQLDIMVANAGICETSWLIDVEVVGWEKHFSVNALGVFLCYKYAALQMIKQGKGGRIIGALSLAGERGDSLPANRFCCMWLDLVSLSGAVGIGAYSASKFAVRGLTQVAGNNMTIAMKPH</sequence>
<evidence type="ECO:0000313" key="4">
    <source>
        <dbReference type="EMBL" id="KAG5636287.1"/>
    </source>
</evidence>
<gene>
    <name evidence="4" type="ORF">H0H81_008516</name>
</gene>
<proteinExistence type="inferred from homology"/>
<dbReference type="InterPro" id="IPR020904">
    <property type="entry name" value="Sc_DH/Rdtase_CS"/>
</dbReference>
<dbReference type="EMBL" id="JABCKI010005951">
    <property type="protein sequence ID" value="KAG5636287.1"/>
    <property type="molecule type" value="Genomic_DNA"/>
</dbReference>
<evidence type="ECO:0000256" key="2">
    <source>
        <dbReference type="ARBA" id="ARBA00022857"/>
    </source>
</evidence>
<dbReference type="InterPro" id="IPR036291">
    <property type="entry name" value="NAD(P)-bd_dom_sf"/>
</dbReference>
<dbReference type="PROSITE" id="PS00061">
    <property type="entry name" value="ADH_SHORT"/>
    <property type="match status" value="1"/>
</dbReference>
<dbReference type="Pfam" id="PF00106">
    <property type="entry name" value="adh_short"/>
    <property type="match status" value="1"/>
</dbReference>
<dbReference type="PRINTS" id="PR00080">
    <property type="entry name" value="SDRFAMILY"/>
</dbReference>
<comment type="similarity">
    <text evidence="1 3">Belongs to the short-chain dehydrogenases/reductases (SDR) family.</text>
</comment>
<keyword evidence="2" id="KW-0521">NADP</keyword>
<dbReference type="PANTHER" id="PTHR42760:SF121">
    <property type="entry name" value="3-OXOACYL-(ACYL-CARRIER-PROTEIN) REDUCTASE"/>
    <property type="match status" value="1"/>
</dbReference>
<name>A0A9P7FPV6_9AGAR</name>
<dbReference type="OrthoDB" id="498125at2759"/>
<keyword evidence="5" id="KW-1185">Reference proteome</keyword>
<dbReference type="Gene3D" id="3.40.50.720">
    <property type="entry name" value="NAD(P)-binding Rossmann-like Domain"/>
    <property type="match status" value="1"/>
</dbReference>
<dbReference type="GO" id="GO:0006633">
    <property type="term" value="P:fatty acid biosynthetic process"/>
    <property type="evidence" value="ECO:0007669"/>
    <property type="project" value="TreeGrafter"/>
</dbReference>
<reference evidence="4" key="2">
    <citation type="submission" date="2021-10" db="EMBL/GenBank/DDBJ databases">
        <title>Phylogenomics reveals ancestral predisposition of the termite-cultivated fungus Termitomyces towards a domesticated lifestyle.</title>
        <authorList>
            <person name="Auxier B."/>
            <person name="Grum-Grzhimaylo A."/>
            <person name="Cardenas M.E."/>
            <person name="Lodge J.D."/>
            <person name="Laessoe T."/>
            <person name="Pedersen O."/>
            <person name="Smith M.E."/>
            <person name="Kuyper T.W."/>
            <person name="Franco-Molano E.A."/>
            <person name="Baroni T.J."/>
            <person name="Aanen D.K."/>
        </authorList>
    </citation>
    <scope>NUCLEOTIDE SEQUENCE</scope>
    <source>
        <strain evidence="4">D49</strain>
    </source>
</reference>
<dbReference type="SUPFAM" id="SSF51735">
    <property type="entry name" value="NAD(P)-binding Rossmann-fold domains"/>
    <property type="match status" value="1"/>
</dbReference>
<evidence type="ECO:0008006" key="6">
    <source>
        <dbReference type="Google" id="ProtNLM"/>
    </source>
</evidence>
<dbReference type="GO" id="GO:0048038">
    <property type="term" value="F:quinone binding"/>
    <property type="evidence" value="ECO:0007669"/>
    <property type="project" value="TreeGrafter"/>
</dbReference>
<dbReference type="PRINTS" id="PR00081">
    <property type="entry name" value="GDHRDH"/>
</dbReference>
<dbReference type="PANTHER" id="PTHR42760">
    <property type="entry name" value="SHORT-CHAIN DEHYDROGENASES/REDUCTASES FAMILY MEMBER"/>
    <property type="match status" value="1"/>
</dbReference>
<accession>A0A9P7FPV6</accession>
<dbReference type="InterPro" id="IPR002347">
    <property type="entry name" value="SDR_fam"/>
</dbReference>
<dbReference type="Proteomes" id="UP000717328">
    <property type="component" value="Unassembled WGS sequence"/>
</dbReference>
<evidence type="ECO:0000256" key="1">
    <source>
        <dbReference type="ARBA" id="ARBA00006484"/>
    </source>
</evidence>
<comment type="caution">
    <text evidence="4">The sequence shown here is derived from an EMBL/GenBank/DDBJ whole genome shotgun (WGS) entry which is preliminary data.</text>
</comment>
<protein>
    <recommendedName>
        <fullName evidence="6">NAD(P)-binding protein</fullName>
    </recommendedName>
</protein>
<organism evidence="4 5">
    <name type="scientific">Sphagnurus paluster</name>
    <dbReference type="NCBI Taxonomy" id="117069"/>
    <lineage>
        <taxon>Eukaryota</taxon>
        <taxon>Fungi</taxon>
        <taxon>Dikarya</taxon>
        <taxon>Basidiomycota</taxon>
        <taxon>Agaricomycotina</taxon>
        <taxon>Agaricomycetes</taxon>
        <taxon>Agaricomycetidae</taxon>
        <taxon>Agaricales</taxon>
        <taxon>Tricholomatineae</taxon>
        <taxon>Lyophyllaceae</taxon>
        <taxon>Sphagnurus</taxon>
    </lineage>
</organism>
<evidence type="ECO:0000256" key="3">
    <source>
        <dbReference type="RuleBase" id="RU000363"/>
    </source>
</evidence>
<dbReference type="AlphaFoldDB" id="A0A9P7FPV6"/>
<dbReference type="GO" id="GO:0016616">
    <property type="term" value="F:oxidoreductase activity, acting on the CH-OH group of donors, NAD or NADP as acceptor"/>
    <property type="evidence" value="ECO:0007669"/>
    <property type="project" value="TreeGrafter"/>
</dbReference>